<evidence type="ECO:0000313" key="5">
    <source>
        <dbReference type="Proteomes" id="UP001629214"/>
    </source>
</evidence>
<gene>
    <name evidence="4" type="ORF">PQR63_06340</name>
</gene>
<evidence type="ECO:0000259" key="3">
    <source>
        <dbReference type="Pfam" id="PF00248"/>
    </source>
</evidence>
<name>A0ABW8Z4X2_9BURK</name>
<evidence type="ECO:0000256" key="1">
    <source>
        <dbReference type="ARBA" id="ARBA00023002"/>
    </source>
</evidence>
<dbReference type="Pfam" id="PF00248">
    <property type="entry name" value="Aldo_ket_red"/>
    <property type="match status" value="1"/>
</dbReference>
<keyword evidence="1" id="KW-0560">Oxidoreductase</keyword>
<dbReference type="SUPFAM" id="SSF51430">
    <property type="entry name" value="NAD(P)-linked oxidoreductase"/>
    <property type="match status" value="1"/>
</dbReference>
<dbReference type="InterPro" id="IPR050791">
    <property type="entry name" value="Aldo-Keto_reductase"/>
</dbReference>
<keyword evidence="5" id="KW-1185">Reference proteome</keyword>
<sequence>MNNATTTATTATTATNVHTKPATQVGTRKLGADGPTVSSIGLGCMGMSDFYSNRDDAESIATIHRALELGICFLDTADMYGPHINEELIAKAIKGKRDQVFIATKFGIVRDPSNPAARGVNGKPDYIRSSVEGSLKRLGVDTIDLYYQHRIDQGTPIEETVSALADLVKAGKIRHIGLSEASSQTLERASKVHKITALQSEYSLWTRDPEQDVLATCKKLGIGFVPYSPLGRGFLTGAITRPDQFDADDYRRHNPRFQGENFAKNLLLVEKVKELATRYECSPSQLALAWVLAQGDHIVPIPGTKRRTYLEENSGALAVTLTASHLEELNQLFPVNAAAGPRYTEEGMRILNG</sequence>
<feature type="domain" description="NADP-dependent oxidoreductase" evidence="3">
    <location>
        <begin position="40"/>
        <end position="331"/>
    </location>
</feature>
<evidence type="ECO:0000256" key="2">
    <source>
        <dbReference type="SAM" id="MobiDB-lite"/>
    </source>
</evidence>
<dbReference type="PANTHER" id="PTHR43625:SF40">
    <property type="entry name" value="ALDO-KETO REDUCTASE YAKC [NADP(+)]"/>
    <property type="match status" value="1"/>
</dbReference>
<feature type="compositionally biased region" description="Polar residues" evidence="2">
    <location>
        <begin position="16"/>
        <end position="26"/>
    </location>
</feature>
<organism evidence="4 5">
    <name type="scientific">Herbaspirillum rhizosphaerae</name>
    <dbReference type="NCBI Taxonomy" id="346179"/>
    <lineage>
        <taxon>Bacteria</taxon>
        <taxon>Pseudomonadati</taxon>
        <taxon>Pseudomonadota</taxon>
        <taxon>Betaproteobacteria</taxon>
        <taxon>Burkholderiales</taxon>
        <taxon>Oxalobacteraceae</taxon>
        <taxon>Herbaspirillum</taxon>
    </lineage>
</organism>
<feature type="region of interest" description="Disordered" evidence="2">
    <location>
        <begin position="1"/>
        <end position="30"/>
    </location>
</feature>
<dbReference type="RefSeq" id="WP_408166587.1">
    <property type="nucleotide sequence ID" value="NZ_JAQQFR010000003.1"/>
</dbReference>
<evidence type="ECO:0000313" key="4">
    <source>
        <dbReference type="EMBL" id="MFL9877986.1"/>
    </source>
</evidence>
<feature type="compositionally biased region" description="Low complexity" evidence="2">
    <location>
        <begin position="1"/>
        <end position="15"/>
    </location>
</feature>
<proteinExistence type="predicted"/>
<dbReference type="CDD" id="cd19076">
    <property type="entry name" value="AKR_AKR13A_13D"/>
    <property type="match status" value="1"/>
</dbReference>
<dbReference type="Proteomes" id="UP001629214">
    <property type="component" value="Unassembled WGS sequence"/>
</dbReference>
<comment type="caution">
    <text evidence="4">The sequence shown here is derived from an EMBL/GenBank/DDBJ whole genome shotgun (WGS) entry which is preliminary data.</text>
</comment>
<dbReference type="PANTHER" id="PTHR43625">
    <property type="entry name" value="AFLATOXIN B1 ALDEHYDE REDUCTASE"/>
    <property type="match status" value="1"/>
</dbReference>
<dbReference type="Gene3D" id="3.20.20.100">
    <property type="entry name" value="NADP-dependent oxidoreductase domain"/>
    <property type="match status" value="1"/>
</dbReference>
<protein>
    <submittedName>
        <fullName evidence="4">Aldo/keto reductase</fullName>
    </submittedName>
</protein>
<dbReference type="EMBL" id="JAQQFR010000003">
    <property type="protein sequence ID" value="MFL9877986.1"/>
    <property type="molecule type" value="Genomic_DNA"/>
</dbReference>
<dbReference type="InterPro" id="IPR023210">
    <property type="entry name" value="NADP_OxRdtase_dom"/>
</dbReference>
<reference evidence="4 5" key="1">
    <citation type="journal article" date="2024" name="Chem. Sci.">
        <title>Discovery of megapolipeptins by genome mining of a Burkholderiales bacteria collection.</title>
        <authorList>
            <person name="Paulo B.S."/>
            <person name="Recchia M.J.J."/>
            <person name="Lee S."/>
            <person name="Fergusson C.H."/>
            <person name="Romanowski S.B."/>
            <person name="Hernandez A."/>
            <person name="Krull N."/>
            <person name="Liu D.Y."/>
            <person name="Cavanagh H."/>
            <person name="Bos A."/>
            <person name="Gray C.A."/>
            <person name="Murphy B.T."/>
            <person name="Linington R.G."/>
            <person name="Eustaquio A.S."/>
        </authorList>
    </citation>
    <scope>NUCLEOTIDE SEQUENCE [LARGE SCALE GENOMIC DNA]</scope>
    <source>
        <strain evidence="4 5">RL21-008-BIB-B</strain>
    </source>
</reference>
<accession>A0ABW8Z4X2</accession>
<dbReference type="InterPro" id="IPR036812">
    <property type="entry name" value="NAD(P)_OxRdtase_dom_sf"/>
</dbReference>